<gene>
    <name evidence="1" type="ORF">BDQ12DRAFT_614862</name>
</gene>
<evidence type="ECO:0000313" key="2">
    <source>
        <dbReference type="Proteomes" id="UP000308652"/>
    </source>
</evidence>
<dbReference type="PANTHER" id="PTHR15907">
    <property type="entry name" value="DUF614 FAMILY PROTEIN-RELATED"/>
    <property type="match status" value="1"/>
</dbReference>
<dbReference type="NCBIfam" id="TIGR01571">
    <property type="entry name" value="A_thal_Cys_rich"/>
    <property type="match status" value="1"/>
</dbReference>
<reference evidence="1 2" key="1">
    <citation type="journal article" date="2019" name="Nat. Ecol. Evol.">
        <title>Megaphylogeny resolves global patterns of mushroom evolution.</title>
        <authorList>
            <person name="Varga T."/>
            <person name="Krizsan K."/>
            <person name="Foldi C."/>
            <person name="Dima B."/>
            <person name="Sanchez-Garcia M."/>
            <person name="Sanchez-Ramirez S."/>
            <person name="Szollosi G.J."/>
            <person name="Szarkandi J.G."/>
            <person name="Papp V."/>
            <person name="Albert L."/>
            <person name="Andreopoulos W."/>
            <person name="Angelini C."/>
            <person name="Antonin V."/>
            <person name="Barry K.W."/>
            <person name="Bougher N.L."/>
            <person name="Buchanan P."/>
            <person name="Buyck B."/>
            <person name="Bense V."/>
            <person name="Catcheside P."/>
            <person name="Chovatia M."/>
            <person name="Cooper J."/>
            <person name="Damon W."/>
            <person name="Desjardin D."/>
            <person name="Finy P."/>
            <person name="Geml J."/>
            <person name="Haridas S."/>
            <person name="Hughes K."/>
            <person name="Justo A."/>
            <person name="Karasinski D."/>
            <person name="Kautmanova I."/>
            <person name="Kiss B."/>
            <person name="Kocsube S."/>
            <person name="Kotiranta H."/>
            <person name="LaButti K.M."/>
            <person name="Lechner B.E."/>
            <person name="Liimatainen K."/>
            <person name="Lipzen A."/>
            <person name="Lukacs Z."/>
            <person name="Mihaltcheva S."/>
            <person name="Morgado L.N."/>
            <person name="Niskanen T."/>
            <person name="Noordeloos M.E."/>
            <person name="Ohm R.A."/>
            <person name="Ortiz-Santana B."/>
            <person name="Ovrebo C."/>
            <person name="Racz N."/>
            <person name="Riley R."/>
            <person name="Savchenko A."/>
            <person name="Shiryaev A."/>
            <person name="Soop K."/>
            <person name="Spirin V."/>
            <person name="Szebenyi C."/>
            <person name="Tomsovsky M."/>
            <person name="Tulloss R.E."/>
            <person name="Uehling J."/>
            <person name="Grigoriev I.V."/>
            <person name="Vagvolgyi C."/>
            <person name="Papp T."/>
            <person name="Martin F.M."/>
            <person name="Miettinen O."/>
            <person name="Hibbett D.S."/>
            <person name="Nagy L.G."/>
        </authorList>
    </citation>
    <scope>NUCLEOTIDE SEQUENCE [LARGE SCALE GENOMIC DNA]</scope>
    <source>
        <strain evidence="1 2">CBS 166.37</strain>
    </source>
</reference>
<name>A0A5C3LMW4_9AGAR</name>
<evidence type="ECO:0000313" key="1">
    <source>
        <dbReference type="EMBL" id="TFK33668.1"/>
    </source>
</evidence>
<protein>
    <submittedName>
        <fullName evidence="1">PLAC8 family-domain-containing protein</fullName>
    </submittedName>
</protein>
<dbReference type="STRING" id="68775.A0A5C3LMW4"/>
<organism evidence="1 2">
    <name type="scientific">Crucibulum laeve</name>
    <dbReference type="NCBI Taxonomy" id="68775"/>
    <lineage>
        <taxon>Eukaryota</taxon>
        <taxon>Fungi</taxon>
        <taxon>Dikarya</taxon>
        <taxon>Basidiomycota</taxon>
        <taxon>Agaricomycotina</taxon>
        <taxon>Agaricomycetes</taxon>
        <taxon>Agaricomycetidae</taxon>
        <taxon>Agaricales</taxon>
        <taxon>Agaricineae</taxon>
        <taxon>Nidulariaceae</taxon>
        <taxon>Crucibulum</taxon>
    </lineage>
</organism>
<sequence length="144" mass="15726">MMVAPGGGGNRNAKNLPVEADGREWSSGLFDCCDDMGTCLISWFLPCIMYSKIKHRYEHLNNKGFPDPEQGGSICTSDCMLHGCITGCCGMGWILQMSTRGSIRGRYNIKGGGCGDCCTAFCCTPCELTQEARELELEEQSFRG</sequence>
<keyword evidence="2" id="KW-1185">Reference proteome</keyword>
<dbReference type="EMBL" id="ML213644">
    <property type="protein sequence ID" value="TFK33668.1"/>
    <property type="molecule type" value="Genomic_DNA"/>
</dbReference>
<accession>A0A5C3LMW4</accession>
<dbReference type="OrthoDB" id="1045822at2759"/>
<dbReference type="Pfam" id="PF04749">
    <property type="entry name" value="PLAC8"/>
    <property type="match status" value="1"/>
</dbReference>
<dbReference type="Proteomes" id="UP000308652">
    <property type="component" value="Unassembled WGS sequence"/>
</dbReference>
<dbReference type="AlphaFoldDB" id="A0A5C3LMW4"/>
<proteinExistence type="predicted"/>
<dbReference type="InterPro" id="IPR006461">
    <property type="entry name" value="PLAC_motif_containing"/>
</dbReference>